<dbReference type="AlphaFoldDB" id="A0AAD6Y0R0"/>
<dbReference type="Proteomes" id="UP001219525">
    <property type="component" value="Unassembled WGS sequence"/>
</dbReference>
<evidence type="ECO:0000313" key="2">
    <source>
        <dbReference type="Proteomes" id="UP001219525"/>
    </source>
</evidence>
<keyword evidence="2" id="KW-1185">Reference proteome</keyword>
<reference evidence="1" key="1">
    <citation type="submission" date="2023-03" db="EMBL/GenBank/DDBJ databases">
        <title>Massive genome expansion in bonnet fungi (Mycena s.s.) driven by repeated elements and novel gene families across ecological guilds.</title>
        <authorList>
            <consortium name="Lawrence Berkeley National Laboratory"/>
            <person name="Harder C.B."/>
            <person name="Miyauchi S."/>
            <person name="Viragh M."/>
            <person name="Kuo A."/>
            <person name="Thoen E."/>
            <person name="Andreopoulos B."/>
            <person name="Lu D."/>
            <person name="Skrede I."/>
            <person name="Drula E."/>
            <person name="Henrissat B."/>
            <person name="Morin E."/>
            <person name="Kohler A."/>
            <person name="Barry K."/>
            <person name="LaButti K."/>
            <person name="Morin E."/>
            <person name="Salamov A."/>
            <person name="Lipzen A."/>
            <person name="Mereny Z."/>
            <person name="Hegedus B."/>
            <person name="Baldrian P."/>
            <person name="Stursova M."/>
            <person name="Weitz H."/>
            <person name="Taylor A."/>
            <person name="Grigoriev I.V."/>
            <person name="Nagy L.G."/>
            <person name="Martin F."/>
            <person name="Kauserud H."/>
        </authorList>
    </citation>
    <scope>NUCLEOTIDE SEQUENCE</scope>
    <source>
        <strain evidence="1">9144</strain>
    </source>
</reference>
<organism evidence="1 2">
    <name type="scientific">Mycena pura</name>
    <dbReference type="NCBI Taxonomy" id="153505"/>
    <lineage>
        <taxon>Eukaryota</taxon>
        <taxon>Fungi</taxon>
        <taxon>Dikarya</taxon>
        <taxon>Basidiomycota</taxon>
        <taxon>Agaricomycotina</taxon>
        <taxon>Agaricomycetes</taxon>
        <taxon>Agaricomycetidae</taxon>
        <taxon>Agaricales</taxon>
        <taxon>Marasmiineae</taxon>
        <taxon>Mycenaceae</taxon>
        <taxon>Mycena</taxon>
    </lineage>
</organism>
<protein>
    <submittedName>
        <fullName evidence="1">Uncharacterized protein</fullName>
    </submittedName>
</protein>
<name>A0AAD6Y0R0_9AGAR</name>
<gene>
    <name evidence="1" type="ORF">GGX14DRAFT_588089</name>
</gene>
<sequence>MSESSKTGAFRLVPLTSLLPGETPPPTEEFNGLVRNEQGVFIVLNGNRDFLSAIPTPAQAPAPPSSESVDGRLYHESWMNLRLPHLALLPRYDIYNGPLLNSLSITARTARIERVYSSRIVGGREEKAEAWALAPDIVVKWTKIEGFLRNVLVWLSAAVQNMYPKDYMGMNHSLPVTFGYTKSFISEFVLLKAIFDSRDAFLPLLASIAVRILRLDASSAQNTWRRDLVKAGSIEPQVWDALEDVITQIVRAPLGAIIDYTSAHHPSVTTVEVEPQEFEWLYNLVVQHKVRIPLYFFLERDAAYFSKLPSMSSIGFTPDVDDFKYLQRLPGPVAFFEWVFVKTLSRRYGIFTNPDHHPTPPPKRPPVEPFSGQMEGEMWQDFFARRAHKNEIKEARETPSETAERERRIRYSVTSKGDLGSRDARIYVWEDARGDKFYIRRERNRAYAIEIWNFYFPFQRRFDAFANEWDICEAFSPDYESTSGRFNLFADVPLIVDDIRQKQRVIVRKFDARAYDHFVPDDDVDDDDNHGLDPDVFNERPKFPELPQDLPQAVELALEDASAAVENVDEFFSDFQRYVMPGTTAVLPGASDSTLENTQDHHFGFVSSSQTFPKVLDAELAAHALGVDRSAAAHIPHGMQALLHYLLDAKALADVPEELLDLRHNNGKSIWQNSGVSVKLLKHQGNEEYETHAFVLTPWVSDRRRILVFNASVVLRVMRMKIDTWDDLILQLVWLGTPFHIVVEEEHRERQLGKIPPIVSLGVREANHQASLLEFKAYSALRDEFLRSPEGVRAFYAGGLIGRIARLVSPPIIHPSIMSDVIWDDVDEQCAQAHIVSANPRWAHYYHKLMPEQEDLILGVYTLRQNQVSRADPTGNQTSRVSWWPQQSAFFASSKNINWWSPICEQWQWKSSLRLFMTSRKIAQAQDRLGLEFLQASDRLIRE</sequence>
<accession>A0AAD6Y0R0</accession>
<comment type="caution">
    <text evidence="1">The sequence shown here is derived from an EMBL/GenBank/DDBJ whole genome shotgun (WGS) entry which is preliminary data.</text>
</comment>
<proteinExistence type="predicted"/>
<evidence type="ECO:0000313" key="1">
    <source>
        <dbReference type="EMBL" id="KAJ7193735.1"/>
    </source>
</evidence>
<dbReference type="EMBL" id="JARJCW010000105">
    <property type="protein sequence ID" value="KAJ7193735.1"/>
    <property type="molecule type" value="Genomic_DNA"/>
</dbReference>